<dbReference type="PANTHER" id="PTHR43827:SF3">
    <property type="entry name" value="NADP-DEPENDENT OXIDOREDUCTASE DOMAIN-CONTAINING PROTEIN"/>
    <property type="match status" value="1"/>
</dbReference>
<dbReference type="InterPro" id="IPR036812">
    <property type="entry name" value="NAD(P)_OxRdtase_dom_sf"/>
</dbReference>
<dbReference type="PROSITE" id="PS00798">
    <property type="entry name" value="ALDOKETO_REDUCTASE_1"/>
    <property type="match status" value="1"/>
</dbReference>
<evidence type="ECO:0000256" key="2">
    <source>
        <dbReference type="ARBA" id="ARBA00022857"/>
    </source>
</evidence>
<dbReference type="InterPro" id="IPR023210">
    <property type="entry name" value="NADP_OxRdtase_dom"/>
</dbReference>
<dbReference type="FunFam" id="3.20.20.100:FF:000002">
    <property type="entry name" value="2,5-diketo-D-gluconic acid reductase A"/>
    <property type="match status" value="1"/>
</dbReference>
<comment type="similarity">
    <text evidence="1">Belongs to the aldo/keto reductase family.</text>
</comment>
<dbReference type="SUPFAM" id="SSF51430">
    <property type="entry name" value="NAD(P)-linked oxidoreductase"/>
    <property type="match status" value="1"/>
</dbReference>
<dbReference type="PIRSF" id="PIRSF000097">
    <property type="entry name" value="AKR"/>
    <property type="match status" value="1"/>
</dbReference>
<evidence type="ECO:0000256" key="3">
    <source>
        <dbReference type="ARBA" id="ARBA00023002"/>
    </source>
</evidence>
<dbReference type="AlphaFoldDB" id="A0AA39L764"/>
<dbReference type="PROSITE" id="PS00062">
    <property type="entry name" value="ALDOKETO_REDUCTASE_2"/>
    <property type="match status" value="1"/>
</dbReference>
<organism evidence="9 10">
    <name type="scientific">Sarocladium strictum</name>
    <name type="common">Black bundle disease fungus</name>
    <name type="synonym">Acremonium strictum</name>
    <dbReference type="NCBI Taxonomy" id="5046"/>
    <lineage>
        <taxon>Eukaryota</taxon>
        <taxon>Fungi</taxon>
        <taxon>Dikarya</taxon>
        <taxon>Ascomycota</taxon>
        <taxon>Pezizomycotina</taxon>
        <taxon>Sordariomycetes</taxon>
        <taxon>Hypocreomycetidae</taxon>
        <taxon>Hypocreales</taxon>
        <taxon>Sarocladiaceae</taxon>
        <taxon>Sarocladium</taxon>
    </lineage>
</organism>
<evidence type="ECO:0000256" key="4">
    <source>
        <dbReference type="PIRSR" id="PIRSR000097-1"/>
    </source>
</evidence>
<evidence type="ECO:0000256" key="1">
    <source>
        <dbReference type="ARBA" id="ARBA00007905"/>
    </source>
</evidence>
<evidence type="ECO:0000256" key="5">
    <source>
        <dbReference type="PIRSR" id="PIRSR000097-2"/>
    </source>
</evidence>
<feature type="site" description="Lowers pKa of active site Tyr" evidence="6">
    <location>
        <position position="101"/>
    </location>
</feature>
<dbReference type="GO" id="GO:0016652">
    <property type="term" value="F:oxidoreductase activity, acting on NAD(P)H as acceptor"/>
    <property type="evidence" value="ECO:0007669"/>
    <property type="project" value="InterPro"/>
</dbReference>
<dbReference type="PANTHER" id="PTHR43827">
    <property type="entry name" value="2,5-DIKETO-D-GLUCONIC ACID REDUCTASE"/>
    <property type="match status" value="1"/>
</dbReference>
<keyword evidence="3" id="KW-0560">Oxidoreductase</keyword>
<proteinExistence type="inferred from homology"/>
<feature type="region of interest" description="Disordered" evidence="7">
    <location>
        <begin position="1"/>
        <end position="22"/>
    </location>
</feature>
<dbReference type="Gene3D" id="3.20.20.100">
    <property type="entry name" value="NADP-dependent oxidoreductase domain"/>
    <property type="match status" value="1"/>
</dbReference>
<evidence type="ECO:0000259" key="8">
    <source>
        <dbReference type="Pfam" id="PF00248"/>
    </source>
</evidence>
<keyword evidence="2" id="KW-0521">NADP</keyword>
<evidence type="ECO:0000313" key="10">
    <source>
        <dbReference type="Proteomes" id="UP001175261"/>
    </source>
</evidence>
<accession>A0AA39L764</accession>
<dbReference type="InterPro" id="IPR044494">
    <property type="entry name" value="AKR3C2/3"/>
</dbReference>
<dbReference type="InterPro" id="IPR020471">
    <property type="entry name" value="AKR"/>
</dbReference>
<evidence type="ECO:0000256" key="6">
    <source>
        <dbReference type="PIRSR" id="PIRSR000097-3"/>
    </source>
</evidence>
<evidence type="ECO:0000313" key="9">
    <source>
        <dbReference type="EMBL" id="KAK0386480.1"/>
    </source>
</evidence>
<dbReference type="EMBL" id="JAPDFR010000005">
    <property type="protein sequence ID" value="KAK0386480.1"/>
    <property type="molecule type" value="Genomic_DNA"/>
</dbReference>
<keyword evidence="10" id="KW-1185">Reference proteome</keyword>
<dbReference type="Pfam" id="PF00248">
    <property type="entry name" value="Aldo_ket_red"/>
    <property type="match status" value="1"/>
</dbReference>
<protein>
    <recommendedName>
        <fullName evidence="8">NADP-dependent oxidoreductase domain-containing protein</fullName>
    </recommendedName>
</protein>
<feature type="domain" description="NADP-dependent oxidoreductase" evidence="8">
    <location>
        <begin position="40"/>
        <end position="290"/>
    </location>
</feature>
<gene>
    <name evidence="9" type="ORF">NLU13_6315</name>
</gene>
<dbReference type="InterPro" id="IPR018170">
    <property type="entry name" value="Aldo/ket_reductase_CS"/>
</dbReference>
<sequence length="310" mass="34745">MHSVTSAFKPDASGQSPKQVPYLPSLKLNDGNEIPMLAWGLGTARKGNGTFDEELVEVTKTAIKVGFRHIDGAEMYENEAEMGAAIKASKVPRDQFYVVTKCSGTRKSNTQEAFEESLIKLGLDYVDLYLIHAPYFADSPEELQQKWADFEAIKESGKARSIGVSNFLQKDLEIILQTAKVKPAINQIEFHPYLQHGDLLDFHRKHEIAVSCYGPLTPVVRAKGGPVDGLLKQLADKYAVSEGEIALRWCMDQGLVAITTSANELRMERYLNKIPKIKLTPREVEEIAKLGKEKHYRAFWNDKFAADDRS</sequence>
<dbReference type="Proteomes" id="UP001175261">
    <property type="component" value="Unassembled WGS sequence"/>
</dbReference>
<feature type="binding site" evidence="5">
    <location>
        <position position="132"/>
    </location>
    <ligand>
        <name>substrate</name>
    </ligand>
</feature>
<name>A0AA39L764_SARSR</name>
<reference evidence="9" key="1">
    <citation type="submission" date="2022-10" db="EMBL/GenBank/DDBJ databases">
        <title>Determination and structural analysis of whole genome sequence of Sarocladium strictum F4-1.</title>
        <authorList>
            <person name="Hu L."/>
            <person name="Jiang Y."/>
        </authorList>
    </citation>
    <scope>NUCLEOTIDE SEQUENCE</scope>
    <source>
        <strain evidence="9">F4-1</strain>
    </source>
</reference>
<dbReference type="CDD" id="cd19120">
    <property type="entry name" value="AKR_AKR3C2-3"/>
    <property type="match status" value="1"/>
</dbReference>
<feature type="active site" description="Proton donor" evidence="4">
    <location>
        <position position="76"/>
    </location>
</feature>
<comment type="caution">
    <text evidence="9">The sequence shown here is derived from an EMBL/GenBank/DDBJ whole genome shotgun (WGS) entry which is preliminary data.</text>
</comment>
<evidence type="ECO:0000256" key="7">
    <source>
        <dbReference type="SAM" id="MobiDB-lite"/>
    </source>
</evidence>
<dbReference type="GO" id="GO:0016616">
    <property type="term" value="F:oxidoreductase activity, acting on the CH-OH group of donors, NAD or NADP as acceptor"/>
    <property type="evidence" value="ECO:0007669"/>
    <property type="project" value="UniProtKB-ARBA"/>
</dbReference>
<dbReference type="PRINTS" id="PR00069">
    <property type="entry name" value="ALDKETRDTASE"/>
</dbReference>